<organism evidence="2 3">
    <name type="scientific">Portunus trituberculatus</name>
    <name type="common">Swimming crab</name>
    <name type="synonym">Neptunus trituberculatus</name>
    <dbReference type="NCBI Taxonomy" id="210409"/>
    <lineage>
        <taxon>Eukaryota</taxon>
        <taxon>Metazoa</taxon>
        <taxon>Ecdysozoa</taxon>
        <taxon>Arthropoda</taxon>
        <taxon>Crustacea</taxon>
        <taxon>Multicrustacea</taxon>
        <taxon>Malacostraca</taxon>
        <taxon>Eumalacostraca</taxon>
        <taxon>Eucarida</taxon>
        <taxon>Decapoda</taxon>
        <taxon>Pleocyemata</taxon>
        <taxon>Brachyura</taxon>
        <taxon>Eubrachyura</taxon>
        <taxon>Portunoidea</taxon>
        <taxon>Portunidae</taxon>
        <taxon>Portuninae</taxon>
        <taxon>Portunus</taxon>
    </lineage>
</organism>
<feature type="region of interest" description="Disordered" evidence="1">
    <location>
        <begin position="1"/>
        <end position="33"/>
    </location>
</feature>
<dbReference type="Proteomes" id="UP000324222">
    <property type="component" value="Unassembled WGS sequence"/>
</dbReference>
<evidence type="ECO:0000313" key="3">
    <source>
        <dbReference type="Proteomes" id="UP000324222"/>
    </source>
</evidence>
<reference evidence="2 3" key="1">
    <citation type="submission" date="2019-05" db="EMBL/GenBank/DDBJ databases">
        <title>Another draft genome of Portunus trituberculatus and its Hox gene families provides insights of decapod evolution.</title>
        <authorList>
            <person name="Jeong J.-H."/>
            <person name="Song I."/>
            <person name="Kim S."/>
            <person name="Choi T."/>
            <person name="Kim D."/>
            <person name="Ryu S."/>
            <person name="Kim W."/>
        </authorList>
    </citation>
    <scope>NUCLEOTIDE SEQUENCE [LARGE SCALE GENOMIC DNA]</scope>
    <source>
        <tissue evidence="2">Muscle</tissue>
    </source>
</reference>
<evidence type="ECO:0000313" key="2">
    <source>
        <dbReference type="EMBL" id="MPC83101.1"/>
    </source>
</evidence>
<evidence type="ECO:0000256" key="1">
    <source>
        <dbReference type="SAM" id="MobiDB-lite"/>
    </source>
</evidence>
<dbReference type="EMBL" id="VSRR010061517">
    <property type="protein sequence ID" value="MPC83101.1"/>
    <property type="molecule type" value="Genomic_DNA"/>
</dbReference>
<proteinExistence type="predicted"/>
<keyword evidence="3" id="KW-1185">Reference proteome</keyword>
<protein>
    <submittedName>
        <fullName evidence="2">Uncharacterized protein</fullName>
    </submittedName>
</protein>
<accession>A0A5B7ICC4</accession>
<sequence>MPLDETSADPSKPETLRQRLAHAQSTKSNIPSVAGNGLRLEYLRGRRDTSNVQTGECYLS</sequence>
<gene>
    <name evidence="2" type="ORF">E2C01_077792</name>
</gene>
<name>A0A5B7ICC4_PORTR</name>
<dbReference type="AlphaFoldDB" id="A0A5B7ICC4"/>
<comment type="caution">
    <text evidence="2">The sequence shown here is derived from an EMBL/GenBank/DDBJ whole genome shotgun (WGS) entry which is preliminary data.</text>
</comment>